<protein>
    <submittedName>
        <fullName evidence="1">Uncharacterized protein</fullName>
    </submittedName>
</protein>
<gene>
    <name evidence="1" type="ORF">HMPREF9371_0658</name>
</gene>
<dbReference type="EMBL" id="AGAY01000022">
    <property type="protein sequence ID" value="EGY53167.1"/>
    <property type="molecule type" value="Genomic_DNA"/>
</dbReference>
<organism evidence="1 2">
    <name type="scientific">Neisseria shayeganii 871</name>
    <dbReference type="NCBI Taxonomy" id="1032488"/>
    <lineage>
        <taxon>Bacteria</taxon>
        <taxon>Pseudomonadati</taxon>
        <taxon>Pseudomonadota</taxon>
        <taxon>Betaproteobacteria</taxon>
        <taxon>Neisseriales</taxon>
        <taxon>Neisseriaceae</taxon>
        <taxon>Neisseria</taxon>
    </lineage>
</organism>
<dbReference type="AlphaFoldDB" id="G4CGB9"/>
<keyword evidence="2" id="KW-1185">Reference proteome</keyword>
<evidence type="ECO:0000313" key="2">
    <source>
        <dbReference type="Proteomes" id="UP000003019"/>
    </source>
</evidence>
<name>G4CGB9_9NEIS</name>
<accession>G4CGB9</accession>
<sequence length="49" mass="5723">MTPAEWCREQIAEWAAKLKAASEAGDYPAFEVAERELANYKQMLERYEK</sequence>
<dbReference type="Proteomes" id="UP000003019">
    <property type="component" value="Unassembled WGS sequence"/>
</dbReference>
<dbReference type="PATRIC" id="fig|1032488.3.peg.596"/>
<dbReference type="HOGENOM" id="CLU_205921_1_0_4"/>
<reference evidence="1 2" key="1">
    <citation type="submission" date="2011-05" db="EMBL/GenBank/DDBJ databases">
        <authorList>
            <person name="Muzny D."/>
            <person name="Qin X."/>
            <person name="Deng J."/>
            <person name="Jiang H."/>
            <person name="Liu Y."/>
            <person name="Qu J."/>
            <person name="Song X.-Z."/>
            <person name="Zhang L."/>
            <person name="Thornton R."/>
            <person name="Coyle M."/>
            <person name="Francisco L."/>
            <person name="Jackson L."/>
            <person name="Javaid M."/>
            <person name="Korchina V."/>
            <person name="Kovar C."/>
            <person name="Mata R."/>
            <person name="Mathew T."/>
            <person name="Ngo R."/>
            <person name="Nguyen L."/>
            <person name="Nguyen N."/>
            <person name="Okwuonu G."/>
            <person name="Ongeri F."/>
            <person name="Pham C."/>
            <person name="Simmons D."/>
            <person name="Wilczek-Boney K."/>
            <person name="Hale W."/>
            <person name="Jakkamsetti A."/>
            <person name="Pham P."/>
            <person name="Ruth R."/>
            <person name="San Lucas F."/>
            <person name="Warren J."/>
            <person name="Zhang J."/>
            <person name="Zhao Z."/>
            <person name="Zhou C."/>
            <person name="Zhu D."/>
            <person name="Lee S."/>
            <person name="Bess C."/>
            <person name="Blankenburg K."/>
            <person name="Forbes L."/>
            <person name="Fu Q."/>
            <person name="Gubbala S."/>
            <person name="Hirani K."/>
            <person name="Jayaseelan J.C."/>
            <person name="Lara F."/>
            <person name="Munidasa M."/>
            <person name="Palculict T."/>
            <person name="Patil S."/>
            <person name="Pu L.-L."/>
            <person name="Saada N."/>
            <person name="Tang L."/>
            <person name="Weissenberger G."/>
            <person name="Zhu Y."/>
            <person name="Hemphill L."/>
            <person name="Shang Y."/>
            <person name="Youmans B."/>
            <person name="Ayvaz T."/>
            <person name="Ross M."/>
            <person name="Santibanez J."/>
            <person name="Aqrawi P."/>
            <person name="Gross S."/>
            <person name="Joshi V."/>
            <person name="Fowler G."/>
            <person name="Nazareth L."/>
            <person name="Reid J."/>
            <person name="Worley K."/>
            <person name="Petrosino J."/>
            <person name="Highlander S."/>
            <person name="Gibbs R."/>
        </authorList>
    </citation>
    <scope>NUCLEOTIDE SEQUENCE [LARGE SCALE GENOMIC DNA]</scope>
    <source>
        <strain evidence="1 2">871</strain>
    </source>
</reference>
<comment type="caution">
    <text evidence="1">The sequence shown here is derived from an EMBL/GenBank/DDBJ whole genome shotgun (WGS) entry which is preliminary data.</text>
</comment>
<proteinExistence type="predicted"/>
<evidence type="ECO:0000313" key="1">
    <source>
        <dbReference type="EMBL" id="EGY53167.1"/>
    </source>
</evidence>